<organism evidence="6 7">
    <name type="scientific">Entomortierella chlamydospora</name>
    <dbReference type="NCBI Taxonomy" id="101097"/>
    <lineage>
        <taxon>Eukaryota</taxon>
        <taxon>Fungi</taxon>
        <taxon>Fungi incertae sedis</taxon>
        <taxon>Mucoromycota</taxon>
        <taxon>Mortierellomycotina</taxon>
        <taxon>Mortierellomycetes</taxon>
        <taxon>Mortierellales</taxon>
        <taxon>Mortierellaceae</taxon>
        <taxon>Entomortierella</taxon>
    </lineage>
</organism>
<dbReference type="InterPro" id="IPR000073">
    <property type="entry name" value="AB_hydrolase_1"/>
</dbReference>
<feature type="non-terminal residue" evidence="6">
    <location>
        <position position="429"/>
    </location>
</feature>
<dbReference type="SUPFAM" id="SSF53474">
    <property type="entry name" value="alpha/beta-Hydrolases"/>
    <property type="match status" value="1"/>
</dbReference>
<evidence type="ECO:0000313" key="6">
    <source>
        <dbReference type="EMBL" id="KAF9995349.1"/>
    </source>
</evidence>
<dbReference type="PANTHER" id="PTHR47470">
    <property type="entry name" value="CHOLESTEROL OXIDASE"/>
    <property type="match status" value="1"/>
</dbReference>
<evidence type="ECO:0000259" key="5">
    <source>
        <dbReference type="Pfam" id="PF00561"/>
    </source>
</evidence>
<keyword evidence="7" id="KW-1185">Reference proteome</keyword>
<dbReference type="Gene3D" id="3.40.50.1820">
    <property type="entry name" value="alpha/beta hydrolase"/>
    <property type="match status" value="1"/>
</dbReference>
<dbReference type="Pfam" id="PF00561">
    <property type="entry name" value="Abhydrolase_1"/>
    <property type="match status" value="1"/>
</dbReference>
<evidence type="ECO:0000256" key="3">
    <source>
        <dbReference type="ARBA" id="ARBA00022827"/>
    </source>
</evidence>
<sequence>ADTTSVADNLKAITEFSVSTINAKVKSYLPFLNELQYAEDSQKRKGFPRQRPTPQVFEVVSSDGFNTQLTRYKGTKGPVLLLHGVAVSSKIFSTDLIPHNLCDYLLANDYDVWLSDWRASILLETSRRQSPVYGGAFDHAAAIKIILKETGVKNVQVVAHCVGSLTLWAGMLNGDIEGVGSVVSSQIASRPMVSIANKIKQNLQLAPFFEKVLRQDHFDIVAHSPSPSTSEHGSGGDKTAHKVSLLDRAVDNALRFMPMPSQEYCNNAICHRASFCFGLIWEHDKLSKNFHDNLNEIMGSINMETLQGLVNVWSKKQTLTNLEGKDVVTPENLKKAFENVPVLLIHGAKNQAFTPESTIRTLNELRSNILPWTNMASDSKSIYRRKEIPGYGHLDCITGDKAYKDVYPFILEHLETYSKTTGYGAAIEE</sequence>
<name>A0A9P6MEL3_9FUNG</name>
<dbReference type="InterPro" id="IPR029058">
    <property type="entry name" value="AB_hydrolase_fold"/>
</dbReference>
<feature type="domain" description="AB hydrolase-1" evidence="5">
    <location>
        <begin position="78"/>
        <end position="399"/>
    </location>
</feature>
<evidence type="ECO:0000313" key="7">
    <source>
        <dbReference type="Proteomes" id="UP000703661"/>
    </source>
</evidence>
<keyword evidence="2" id="KW-0285">Flavoprotein</keyword>
<comment type="cofactor">
    <cofactor evidence="1">
        <name>FAD</name>
        <dbReference type="ChEBI" id="CHEBI:57692"/>
    </cofactor>
</comment>
<dbReference type="InterPro" id="IPR052542">
    <property type="entry name" value="Cholesterol_Oxidase"/>
</dbReference>
<protein>
    <recommendedName>
        <fullName evidence="5">AB hydrolase-1 domain-containing protein</fullName>
    </recommendedName>
</protein>
<reference evidence="6" key="1">
    <citation type="journal article" date="2020" name="Fungal Divers.">
        <title>Resolving the Mortierellaceae phylogeny through synthesis of multi-gene phylogenetics and phylogenomics.</title>
        <authorList>
            <person name="Vandepol N."/>
            <person name="Liber J."/>
            <person name="Desiro A."/>
            <person name="Na H."/>
            <person name="Kennedy M."/>
            <person name="Barry K."/>
            <person name="Grigoriev I.V."/>
            <person name="Miller A.N."/>
            <person name="O'Donnell K."/>
            <person name="Stajich J.E."/>
            <person name="Bonito G."/>
        </authorList>
    </citation>
    <scope>NUCLEOTIDE SEQUENCE</scope>
    <source>
        <strain evidence="6">NRRL 2769</strain>
    </source>
</reference>
<keyword evidence="3" id="KW-0274">FAD</keyword>
<gene>
    <name evidence="6" type="ORF">BGZ80_007540</name>
</gene>
<evidence type="ECO:0000256" key="1">
    <source>
        <dbReference type="ARBA" id="ARBA00001974"/>
    </source>
</evidence>
<dbReference type="EMBL" id="JAAAID010003882">
    <property type="protein sequence ID" value="KAF9995349.1"/>
    <property type="molecule type" value="Genomic_DNA"/>
</dbReference>
<proteinExistence type="predicted"/>
<keyword evidence="4" id="KW-0560">Oxidoreductase</keyword>
<dbReference type="Proteomes" id="UP000703661">
    <property type="component" value="Unassembled WGS sequence"/>
</dbReference>
<evidence type="ECO:0000256" key="2">
    <source>
        <dbReference type="ARBA" id="ARBA00022630"/>
    </source>
</evidence>
<dbReference type="AlphaFoldDB" id="A0A9P6MEL3"/>
<dbReference type="GO" id="GO:0016491">
    <property type="term" value="F:oxidoreductase activity"/>
    <property type="evidence" value="ECO:0007669"/>
    <property type="project" value="UniProtKB-KW"/>
</dbReference>
<comment type="caution">
    <text evidence="6">The sequence shown here is derived from an EMBL/GenBank/DDBJ whole genome shotgun (WGS) entry which is preliminary data.</text>
</comment>
<dbReference type="PANTHER" id="PTHR47470:SF1">
    <property type="entry name" value="FAD-DEPENDENT OXIDOREDUCTASE 2 FAD BINDING DOMAIN-CONTAINING PROTEIN"/>
    <property type="match status" value="1"/>
</dbReference>
<evidence type="ECO:0000256" key="4">
    <source>
        <dbReference type="ARBA" id="ARBA00023002"/>
    </source>
</evidence>
<accession>A0A9P6MEL3</accession>